<organism evidence="2 3">
    <name type="scientific">Canavalia gladiata</name>
    <name type="common">Sword bean</name>
    <name type="synonym">Dolichos gladiatus</name>
    <dbReference type="NCBI Taxonomy" id="3824"/>
    <lineage>
        <taxon>Eukaryota</taxon>
        <taxon>Viridiplantae</taxon>
        <taxon>Streptophyta</taxon>
        <taxon>Embryophyta</taxon>
        <taxon>Tracheophyta</taxon>
        <taxon>Spermatophyta</taxon>
        <taxon>Magnoliopsida</taxon>
        <taxon>eudicotyledons</taxon>
        <taxon>Gunneridae</taxon>
        <taxon>Pentapetalae</taxon>
        <taxon>rosids</taxon>
        <taxon>fabids</taxon>
        <taxon>Fabales</taxon>
        <taxon>Fabaceae</taxon>
        <taxon>Papilionoideae</taxon>
        <taxon>50 kb inversion clade</taxon>
        <taxon>NPAAA clade</taxon>
        <taxon>indigoferoid/millettioid clade</taxon>
        <taxon>Phaseoleae</taxon>
        <taxon>Canavalia</taxon>
    </lineage>
</organism>
<dbReference type="InterPro" id="IPR012442">
    <property type="entry name" value="DUF1645_plant"/>
</dbReference>
<feature type="region of interest" description="Disordered" evidence="1">
    <location>
        <begin position="32"/>
        <end position="51"/>
    </location>
</feature>
<protein>
    <submittedName>
        <fullName evidence="2">Uncharacterized protein</fullName>
    </submittedName>
</protein>
<evidence type="ECO:0000313" key="2">
    <source>
        <dbReference type="EMBL" id="KAK7316447.1"/>
    </source>
</evidence>
<evidence type="ECO:0000256" key="1">
    <source>
        <dbReference type="SAM" id="MobiDB-lite"/>
    </source>
</evidence>
<dbReference type="AlphaFoldDB" id="A0AAN9KHT9"/>
<dbReference type="Pfam" id="PF07816">
    <property type="entry name" value="DUF1645"/>
    <property type="match status" value="1"/>
</dbReference>
<dbReference type="Proteomes" id="UP001367508">
    <property type="component" value="Unassembled WGS sequence"/>
</dbReference>
<dbReference type="PANTHER" id="PTHR33095:SF129">
    <property type="entry name" value="DUF1645 FAMILY PROTEIN"/>
    <property type="match status" value="1"/>
</dbReference>
<feature type="region of interest" description="Disordered" evidence="1">
    <location>
        <begin position="183"/>
        <end position="226"/>
    </location>
</feature>
<keyword evidence="3" id="KW-1185">Reference proteome</keyword>
<evidence type="ECO:0000313" key="3">
    <source>
        <dbReference type="Proteomes" id="UP001367508"/>
    </source>
</evidence>
<accession>A0AAN9KHT9</accession>
<feature type="compositionally biased region" description="Acidic residues" evidence="1">
    <location>
        <begin position="42"/>
        <end position="51"/>
    </location>
</feature>
<gene>
    <name evidence="2" type="ORF">VNO77_35486</name>
</gene>
<dbReference type="EMBL" id="JAYMYQ010000008">
    <property type="protein sequence ID" value="KAK7316447.1"/>
    <property type="molecule type" value="Genomic_DNA"/>
</dbReference>
<dbReference type="PANTHER" id="PTHR33095">
    <property type="entry name" value="OS07G0619500 PROTEIN"/>
    <property type="match status" value="1"/>
</dbReference>
<name>A0AAN9KHT9_CANGL</name>
<sequence>MQKEHQEEHKESVDSLVCPSFSAYSSNKLNDIADQVTRDNQNDDSFDANDDHDTDFEFVAFRKVADDVFFDQSPAFPIFNRDLATETEEPRSGAEEDTTAIQITLGKLLMDDSASSSASSEVEDELEAIPAGTYCVWTPKPAKPSPSRCKKSKSTGSSSSKRWKLLDLLRRSNSEGKESFVFLTPSSSSSSSLGFNSAKKKAQNSKEESGAMVAGKKIPASSGREKKVSAVSAHEALYVRNREMRKVDKRRSYLPYRQDLVGFCVNLNAMGKSFPLHF</sequence>
<proteinExistence type="predicted"/>
<reference evidence="2 3" key="1">
    <citation type="submission" date="2024-01" db="EMBL/GenBank/DDBJ databases">
        <title>The genomes of 5 underutilized Papilionoideae crops provide insights into root nodulation and disease resistanc.</title>
        <authorList>
            <person name="Jiang F."/>
        </authorList>
    </citation>
    <scope>NUCLEOTIDE SEQUENCE [LARGE SCALE GENOMIC DNA]</scope>
    <source>
        <strain evidence="2">LVBAO_FW01</strain>
        <tissue evidence="2">Leaves</tissue>
    </source>
</reference>
<comment type="caution">
    <text evidence="2">The sequence shown here is derived from an EMBL/GenBank/DDBJ whole genome shotgun (WGS) entry which is preliminary data.</text>
</comment>